<reference evidence="2 3" key="1">
    <citation type="submission" date="2016-04" db="EMBL/GenBank/DDBJ databases">
        <title>Deep-sea bacteria in the southern Pacific.</title>
        <authorList>
            <person name="Tang K."/>
        </authorList>
    </citation>
    <scope>NUCLEOTIDE SEQUENCE [LARGE SCALE GENOMIC DNA]</scope>
    <source>
        <strain evidence="2 3">JLT2014</strain>
    </source>
</reference>
<feature type="transmembrane region" description="Helical" evidence="1">
    <location>
        <begin position="72"/>
        <end position="90"/>
    </location>
</feature>
<name>A0A1P8UY39_9RHOB</name>
<keyword evidence="1" id="KW-0472">Membrane</keyword>
<dbReference type="AlphaFoldDB" id="A0A1P8UY39"/>
<dbReference type="KEGG" id="paby:Ga0080574_TMP3969"/>
<dbReference type="Proteomes" id="UP000187059">
    <property type="component" value="Chromosome"/>
</dbReference>
<evidence type="ECO:0000313" key="3">
    <source>
        <dbReference type="Proteomes" id="UP000187059"/>
    </source>
</evidence>
<evidence type="ECO:0008006" key="4">
    <source>
        <dbReference type="Google" id="ProtNLM"/>
    </source>
</evidence>
<dbReference type="OrthoDB" id="7859306at2"/>
<dbReference type="EMBL" id="CP015093">
    <property type="protein sequence ID" value="APZ54303.1"/>
    <property type="molecule type" value="Genomic_DNA"/>
</dbReference>
<accession>A0A1P8UY39</accession>
<protein>
    <recommendedName>
        <fullName evidence="4">Oxidoreductase</fullName>
    </recommendedName>
</protein>
<sequence>MSDILSALQCALRIVLAAILGYTVASEFFQTNAMQIGWYVSPRHVGLTAAVICALLFTVSIWLLFGVRTRVVALMGLALYLGLEIVHPGLSSADSQVLLSSAIVVLLGLPLIIFGGGKFSVVRAGWRGAI</sequence>
<organism evidence="2 3">
    <name type="scientific">Salipiger abyssi</name>
    <dbReference type="NCBI Taxonomy" id="1250539"/>
    <lineage>
        <taxon>Bacteria</taxon>
        <taxon>Pseudomonadati</taxon>
        <taxon>Pseudomonadota</taxon>
        <taxon>Alphaproteobacteria</taxon>
        <taxon>Rhodobacterales</taxon>
        <taxon>Roseobacteraceae</taxon>
        <taxon>Salipiger</taxon>
    </lineage>
</organism>
<evidence type="ECO:0000313" key="2">
    <source>
        <dbReference type="EMBL" id="APZ54303.1"/>
    </source>
</evidence>
<keyword evidence="1" id="KW-1133">Transmembrane helix</keyword>
<keyword evidence="3" id="KW-1185">Reference proteome</keyword>
<feature type="transmembrane region" description="Helical" evidence="1">
    <location>
        <begin position="96"/>
        <end position="117"/>
    </location>
</feature>
<dbReference type="RefSeq" id="WP_076703648.1">
    <property type="nucleotide sequence ID" value="NZ_CP015093.1"/>
</dbReference>
<keyword evidence="1" id="KW-0812">Transmembrane</keyword>
<gene>
    <name evidence="2" type="ORF">Ga0080574_TMP3969</name>
</gene>
<proteinExistence type="predicted"/>
<evidence type="ECO:0000256" key="1">
    <source>
        <dbReference type="SAM" id="Phobius"/>
    </source>
</evidence>
<feature type="transmembrane region" description="Helical" evidence="1">
    <location>
        <begin position="44"/>
        <end position="65"/>
    </location>
</feature>